<keyword evidence="1" id="KW-0472">Membrane</keyword>
<keyword evidence="3" id="KW-1185">Reference proteome</keyword>
<dbReference type="OrthoDB" id="5342924at2759"/>
<evidence type="ECO:0000313" key="3">
    <source>
        <dbReference type="Proteomes" id="UP000799536"/>
    </source>
</evidence>
<dbReference type="Proteomes" id="UP000799536">
    <property type="component" value="Unassembled WGS sequence"/>
</dbReference>
<evidence type="ECO:0000313" key="2">
    <source>
        <dbReference type="EMBL" id="KAF2203112.1"/>
    </source>
</evidence>
<keyword evidence="1" id="KW-0812">Transmembrane</keyword>
<comment type="caution">
    <text evidence="2">The sequence shown here is derived from an EMBL/GenBank/DDBJ whole genome shotgun (WGS) entry which is preliminary data.</text>
</comment>
<evidence type="ECO:0000256" key="1">
    <source>
        <dbReference type="SAM" id="Phobius"/>
    </source>
</evidence>
<keyword evidence="1" id="KW-1133">Transmembrane helix</keyword>
<feature type="transmembrane region" description="Helical" evidence="1">
    <location>
        <begin position="538"/>
        <end position="558"/>
    </location>
</feature>
<reference evidence="2" key="1">
    <citation type="journal article" date="2020" name="Stud. Mycol.">
        <title>101 Dothideomycetes genomes: a test case for predicting lifestyles and emergence of pathogens.</title>
        <authorList>
            <person name="Haridas S."/>
            <person name="Albert R."/>
            <person name="Binder M."/>
            <person name="Bloem J."/>
            <person name="Labutti K."/>
            <person name="Salamov A."/>
            <person name="Andreopoulos B."/>
            <person name="Baker S."/>
            <person name="Barry K."/>
            <person name="Bills G."/>
            <person name="Bluhm B."/>
            <person name="Cannon C."/>
            <person name="Castanera R."/>
            <person name="Culley D."/>
            <person name="Daum C."/>
            <person name="Ezra D."/>
            <person name="Gonzalez J."/>
            <person name="Henrissat B."/>
            <person name="Kuo A."/>
            <person name="Liang C."/>
            <person name="Lipzen A."/>
            <person name="Lutzoni F."/>
            <person name="Magnuson J."/>
            <person name="Mondo S."/>
            <person name="Nolan M."/>
            <person name="Ohm R."/>
            <person name="Pangilinan J."/>
            <person name="Park H.-J."/>
            <person name="Ramirez L."/>
            <person name="Alfaro M."/>
            <person name="Sun H."/>
            <person name="Tritt A."/>
            <person name="Yoshinaga Y."/>
            <person name="Zwiers L.-H."/>
            <person name="Turgeon B."/>
            <person name="Goodwin S."/>
            <person name="Spatafora J."/>
            <person name="Crous P."/>
            <person name="Grigoriev I."/>
        </authorList>
    </citation>
    <scope>NUCLEOTIDE SEQUENCE</scope>
    <source>
        <strain evidence="2">ATCC 74209</strain>
    </source>
</reference>
<feature type="transmembrane region" description="Helical" evidence="1">
    <location>
        <begin position="162"/>
        <end position="187"/>
    </location>
</feature>
<dbReference type="AlphaFoldDB" id="A0A9P4JTR6"/>
<organism evidence="2 3">
    <name type="scientific">Delitschia confertaspora ATCC 74209</name>
    <dbReference type="NCBI Taxonomy" id="1513339"/>
    <lineage>
        <taxon>Eukaryota</taxon>
        <taxon>Fungi</taxon>
        <taxon>Dikarya</taxon>
        <taxon>Ascomycota</taxon>
        <taxon>Pezizomycotina</taxon>
        <taxon>Dothideomycetes</taxon>
        <taxon>Pleosporomycetidae</taxon>
        <taxon>Pleosporales</taxon>
        <taxon>Delitschiaceae</taxon>
        <taxon>Delitschia</taxon>
    </lineage>
</organism>
<dbReference type="EMBL" id="ML993913">
    <property type="protein sequence ID" value="KAF2203112.1"/>
    <property type="molecule type" value="Genomic_DNA"/>
</dbReference>
<accession>A0A9P4JTR6</accession>
<feature type="transmembrane region" description="Helical" evidence="1">
    <location>
        <begin position="61"/>
        <end position="83"/>
    </location>
</feature>
<gene>
    <name evidence="2" type="ORF">GQ43DRAFT_479331</name>
</gene>
<proteinExistence type="predicted"/>
<name>A0A9P4JTR6_9PLEO</name>
<protein>
    <submittedName>
        <fullName evidence="2">Uncharacterized protein</fullName>
    </submittedName>
</protein>
<sequence length="639" mass="70191">MAPQNLQSPLHQRSRRFPHVTSFLSPLKPYLLGQTLPWTRSTEHRKVAVYRSRGMVAIHSLVHLPPIVGAITLVVLNLTKFYVGRSFNGNAQLQLVAKLHEVFMQASIMAIILHYVRSLVCHCGLPFGGLLAPMHVSNPSFLWSLELWSALTSPNILGLQRILFVIFIPSTVLLGAVVGPSSAVAMIPRPVTSPPIQEVLAEIKDDPNRFFPKFVKNYAGVHVNVDSIAGQIFTSSRYRPADDTWMSFVSEGACSEPRVIVASNRNHTGVAMVPYLFVTKLLSEAVGNATGGLDAVSFDRTTFMTARAPQPVAVCRCADQSVPFNSLFRDQDTFLKMPNSDGSGLQQYIQLKELAKIMPTPNSPNFTWSIWKEPPSGSVHSSIGVYASRYGGNDMRINVCTLDAFWTPSTYKRSFIAGAAAVQANLLSAIPLDRRISLDTYGPAIESISFHPDWFDTEFHSALRPIYALELGIATVVAQRLSFYGPAVANFTSTLSTLSRTFTPGPLRLSGHPCANCTNMITTIYEAGYGYGALDTSLLMSLVVLIAYCCLALGYMIFDLIRGVSSTVWESPTELVTLALQAAKPDNLGYTGVGVHTMETFRKPVAIRVNEVQEVELVFVHDKAAQLRNMTKIVPNKAY</sequence>